<sequence length="539" mass="54692">MGRLSSATERAALVVDAGSLSEWDREVVSDDPLRFADVRPYAERLADAQAATGRGESVLSGRATVSGHPAVVVAGEFGFLGGSIGVATGERIARAFERAVEQRLPLVALPASGGSRMQEGTLALVQMAKLASAAARLRAAGLPYVVCLTDPTTGGVLASWGSLGTVTFALPGALLGFAGPRVVELLTGTPLPEGVQRAETLLAHGHLDAVVEPGELRARVATFLAVTAASARAAPASAQAAPASAQAAPASAQAAPASAQAAPHSASSVPGAAQAAPPPARDARAALLHARDTRRPGADAVLAATASDLTELRGDRTGRADDPGCLVALARICGRPAVVVAQRRGPDGRPPALGPAGYRKARRAMALAAELRLPLVTIVDTPGAELNEAAERGGLAAEIAGCLAELGELPVPTVALLIGEGGSGGALAFLHADRVICAENASLGVIAPEGASAILYRDLDHAPELAATQGGASWQLLEEGIADLVVAEPRPAHEQPDSFVTSIADALTTELTALLAEPPDQRLAARAARWRRLGAPPKR</sequence>
<protein>
    <recommendedName>
        <fullName evidence="7">Acetyl-coenzyme A carboxylase carboxyl transferase subunits beta/alpha</fullName>
        <ecNumber evidence="6">2.1.3.15</ecNumber>
    </recommendedName>
</protein>
<dbReference type="InterPro" id="IPR000438">
    <property type="entry name" value="Acetyl_CoA_COase_Trfase_b_su"/>
</dbReference>
<dbReference type="InterPro" id="IPR011762">
    <property type="entry name" value="COA_CT_N"/>
</dbReference>
<dbReference type="PROSITE" id="PS50980">
    <property type="entry name" value="COA_CT_NTER"/>
    <property type="match status" value="1"/>
</dbReference>
<keyword evidence="10" id="KW-0547">Nucleotide-binding</keyword>
<evidence type="ECO:0000256" key="15">
    <source>
        <dbReference type="ARBA" id="ARBA00025280"/>
    </source>
</evidence>
<dbReference type="PRINTS" id="PR01070">
    <property type="entry name" value="ACCCTRFRASEB"/>
</dbReference>
<keyword evidence="12" id="KW-0067">ATP-binding</keyword>
<feature type="domain" description="CoA carboxyltransferase N-terminal" evidence="18">
    <location>
        <begin position="1"/>
        <end position="242"/>
    </location>
</feature>
<dbReference type="InterPro" id="IPR001095">
    <property type="entry name" value="Acetyl_CoA_COase_a_su"/>
</dbReference>
<dbReference type="RefSeq" id="WP_318598306.1">
    <property type="nucleotide sequence ID" value="NZ_JAWSTH010000044.1"/>
</dbReference>
<evidence type="ECO:0000256" key="13">
    <source>
        <dbReference type="ARBA" id="ARBA00023098"/>
    </source>
</evidence>
<comment type="similarity">
    <text evidence="4">In the N-terminal section; belongs to the AccD/PCCB family.</text>
</comment>
<comment type="catalytic activity">
    <reaction evidence="16">
        <text>N(6)-carboxybiotinyl-L-lysyl-[protein] + acetyl-CoA = N(6)-biotinyl-L-lysyl-[protein] + malonyl-CoA</text>
        <dbReference type="Rhea" id="RHEA:54728"/>
        <dbReference type="Rhea" id="RHEA-COMP:10505"/>
        <dbReference type="Rhea" id="RHEA-COMP:10506"/>
        <dbReference type="ChEBI" id="CHEBI:57288"/>
        <dbReference type="ChEBI" id="CHEBI:57384"/>
        <dbReference type="ChEBI" id="CHEBI:83144"/>
        <dbReference type="ChEBI" id="CHEBI:83145"/>
        <dbReference type="EC" id="2.1.3.15"/>
    </reaction>
</comment>
<evidence type="ECO:0000256" key="14">
    <source>
        <dbReference type="ARBA" id="ARBA00023160"/>
    </source>
</evidence>
<dbReference type="EMBL" id="JAWSTH010000044">
    <property type="protein sequence ID" value="MDW5595960.1"/>
    <property type="molecule type" value="Genomic_DNA"/>
</dbReference>
<dbReference type="SUPFAM" id="SSF52096">
    <property type="entry name" value="ClpP/crotonase"/>
    <property type="match status" value="2"/>
</dbReference>
<keyword evidence="9 20" id="KW-0808">Transferase</keyword>
<comment type="subcellular location">
    <subcellularLocation>
        <location evidence="2">Cytoplasm</location>
    </subcellularLocation>
</comment>
<dbReference type="InterPro" id="IPR034733">
    <property type="entry name" value="AcCoA_carboxyl_beta"/>
</dbReference>
<evidence type="ECO:0000256" key="1">
    <source>
        <dbReference type="ARBA" id="ARBA00001947"/>
    </source>
</evidence>
<gene>
    <name evidence="20" type="ORF">R7226_16545</name>
</gene>
<dbReference type="EC" id="2.1.3.15" evidence="6"/>
<keyword evidence="11" id="KW-0276">Fatty acid metabolism</keyword>
<feature type="compositionally biased region" description="Low complexity" evidence="17">
    <location>
        <begin position="254"/>
        <end position="275"/>
    </location>
</feature>
<evidence type="ECO:0000256" key="3">
    <source>
        <dbReference type="ARBA" id="ARBA00006276"/>
    </source>
</evidence>
<evidence type="ECO:0000256" key="11">
    <source>
        <dbReference type="ARBA" id="ARBA00022832"/>
    </source>
</evidence>
<evidence type="ECO:0000256" key="4">
    <source>
        <dbReference type="ARBA" id="ARBA00010284"/>
    </source>
</evidence>
<name>A0ABU4HRN3_9ACTN</name>
<dbReference type="Proteomes" id="UP001284601">
    <property type="component" value="Unassembled WGS sequence"/>
</dbReference>
<evidence type="ECO:0000256" key="5">
    <source>
        <dbReference type="ARBA" id="ARBA00011664"/>
    </source>
</evidence>
<dbReference type="Gene3D" id="3.90.226.10">
    <property type="entry name" value="2-enoyl-CoA Hydratase, Chain A, domain 1"/>
    <property type="match status" value="2"/>
</dbReference>
<keyword evidence="13" id="KW-0443">Lipid metabolism</keyword>
<dbReference type="Pfam" id="PF01039">
    <property type="entry name" value="Carboxyl_trans"/>
    <property type="match status" value="1"/>
</dbReference>
<evidence type="ECO:0000313" key="20">
    <source>
        <dbReference type="EMBL" id="MDW5595960.1"/>
    </source>
</evidence>
<evidence type="ECO:0000256" key="6">
    <source>
        <dbReference type="ARBA" id="ARBA00011883"/>
    </source>
</evidence>
<comment type="function">
    <text evidence="15">Component of the acetyl coenzyme A carboxylase (ACC) complex. Biotin carboxylase (BC) catalyzes the carboxylation of biotin on its carrier protein (BCCP) and then the CO(2) group is transferred by the transcarboxylase to acetyl-CoA to form malonyl-CoA.</text>
</comment>
<evidence type="ECO:0000256" key="17">
    <source>
        <dbReference type="SAM" id="MobiDB-lite"/>
    </source>
</evidence>
<accession>A0ABU4HRN3</accession>
<evidence type="ECO:0000313" key="21">
    <source>
        <dbReference type="Proteomes" id="UP001284601"/>
    </source>
</evidence>
<dbReference type="InterPro" id="IPR011763">
    <property type="entry name" value="COA_CT_C"/>
</dbReference>
<reference evidence="21" key="1">
    <citation type="submission" date="2023-07" db="EMBL/GenBank/DDBJ databases">
        <title>Conexibacter stalactiti sp. nov., isolated from stalactites in a lava cave and emended description of the genus Conexibacter.</title>
        <authorList>
            <person name="Lee S.D."/>
        </authorList>
    </citation>
    <scope>NUCLEOTIDE SEQUENCE [LARGE SCALE GENOMIC DNA]</scope>
    <source>
        <strain evidence="21">KCTC 39840</strain>
    </source>
</reference>
<evidence type="ECO:0000256" key="8">
    <source>
        <dbReference type="ARBA" id="ARBA00022516"/>
    </source>
</evidence>
<evidence type="ECO:0000256" key="10">
    <source>
        <dbReference type="ARBA" id="ARBA00022741"/>
    </source>
</evidence>
<evidence type="ECO:0000256" key="7">
    <source>
        <dbReference type="ARBA" id="ARBA00018312"/>
    </source>
</evidence>
<evidence type="ECO:0000256" key="16">
    <source>
        <dbReference type="ARBA" id="ARBA00049152"/>
    </source>
</evidence>
<feature type="domain" description="CoA carboxyltransferase C-terminal" evidence="19">
    <location>
        <begin position="264"/>
        <end position="513"/>
    </location>
</feature>
<comment type="cofactor">
    <cofactor evidence="1">
        <name>Zn(2+)</name>
        <dbReference type="ChEBI" id="CHEBI:29105"/>
    </cofactor>
</comment>
<reference evidence="20 21" key="2">
    <citation type="submission" date="2023-10" db="EMBL/GenBank/DDBJ databases">
        <authorList>
            <person name="Han X.F."/>
        </authorList>
    </citation>
    <scope>NUCLEOTIDE SEQUENCE [LARGE SCALE GENOMIC DNA]</scope>
    <source>
        <strain evidence="20 21">KCTC 39840</strain>
    </source>
</reference>
<comment type="similarity">
    <text evidence="3">In the C-terminal section; belongs to the AccA family.</text>
</comment>
<comment type="subunit">
    <text evidence="5">Acetyl-CoA carboxylase is a heterotetramer composed of biotin carboxyl carrier protein (AccB), biotin carboxylase (AccC) and two subunits of ACCase subunit beta/alpha.</text>
</comment>
<proteinExistence type="inferred from homology"/>
<comment type="caution">
    <text evidence="20">The sequence shown here is derived from an EMBL/GenBank/DDBJ whole genome shotgun (WGS) entry which is preliminary data.</text>
</comment>
<dbReference type="PANTHER" id="PTHR42995">
    <property type="entry name" value="ACETYL-COENZYME A CARBOXYLASE CARBOXYL TRANSFERASE SUBUNIT BETA, CHLOROPLASTIC"/>
    <property type="match status" value="1"/>
</dbReference>
<evidence type="ECO:0000256" key="12">
    <source>
        <dbReference type="ARBA" id="ARBA00022840"/>
    </source>
</evidence>
<feature type="region of interest" description="Disordered" evidence="17">
    <location>
        <begin position="254"/>
        <end position="282"/>
    </location>
</feature>
<keyword evidence="21" id="KW-1185">Reference proteome</keyword>
<keyword evidence="8" id="KW-0444">Lipid biosynthesis</keyword>
<dbReference type="GO" id="GO:0016740">
    <property type="term" value="F:transferase activity"/>
    <property type="evidence" value="ECO:0007669"/>
    <property type="project" value="UniProtKB-KW"/>
</dbReference>
<dbReference type="InterPro" id="IPR029045">
    <property type="entry name" value="ClpP/crotonase-like_dom_sf"/>
</dbReference>
<dbReference type="PANTHER" id="PTHR42995:SF5">
    <property type="entry name" value="ACETYL-COENZYME A CARBOXYLASE CARBOXYL TRANSFERASE SUBUNIT BETA, CHLOROPLASTIC"/>
    <property type="match status" value="1"/>
</dbReference>
<organism evidence="20 21">
    <name type="scientific">Conexibacter stalactiti</name>
    <dbReference type="NCBI Taxonomy" id="1940611"/>
    <lineage>
        <taxon>Bacteria</taxon>
        <taxon>Bacillati</taxon>
        <taxon>Actinomycetota</taxon>
        <taxon>Thermoleophilia</taxon>
        <taxon>Solirubrobacterales</taxon>
        <taxon>Conexibacteraceae</taxon>
        <taxon>Conexibacter</taxon>
    </lineage>
</organism>
<keyword evidence="14" id="KW-0275">Fatty acid biosynthesis</keyword>
<dbReference type="Pfam" id="PF03255">
    <property type="entry name" value="ACCA"/>
    <property type="match status" value="1"/>
</dbReference>
<dbReference type="PROSITE" id="PS50989">
    <property type="entry name" value="COA_CT_CTER"/>
    <property type="match status" value="1"/>
</dbReference>
<evidence type="ECO:0000256" key="9">
    <source>
        <dbReference type="ARBA" id="ARBA00022679"/>
    </source>
</evidence>
<evidence type="ECO:0000259" key="19">
    <source>
        <dbReference type="PROSITE" id="PS50989"/>
    </source>
</evidence>
<evidence type="ECO:0000256" key="2">
    <source>
        <dbReference type="ARBA" id="ARBA00004496"/>
    </source>
</evidence>
<evidence type="ECO:0000259" key="18">
    <source>
        <dbReference type="PROSITE" id="PS50980"/>
    </source>
</evidence>